<organism evidence="1 2">
    <name type="scientific">Salix viminalis</name>
    <name type="common">Common osier</name>
    <name type="synonym">Basket willow</name>
    <dbReference type="NCBI Taxonomy" id="40686"/>
    <lineage>
        <taxon>Eukaryota</taxon>
        <taxon>Viridiplantae</taxon>
        <taxon>Streptophyta</taxon>
        <taxon>Embryophyta</taxon>
        <taxon>Tracheophyta</taxon>
        <taxon>Spermatophyta</taxon>
        <taxon>Magnoliopsida</taxon>
        <taxon>eudicotyledons</taxon>
        <taxon>Gunneridae</taxon>
        <taxon>Pentapetalae</taxon>
        <taxon>rosids</taxon>
        <taxon>fabids</taxon>
        <taxon>Malpighiales</taxon>
        <taxon>Salicaceae</taxon>
        <taxon>Saliceae</taxon>
        <taxon>Salix</taxon>
    </lineage>
</organism>
<evidence type="ECO:0000313" key="1">
    <source>
        <dbReference type="EMBL" id="KAJ6694497.1"/>
    </source>
</evidence>
<gene>
    <name evidence="1" type="ORF">OIU85_005203</name>
</gene>
<protein>
    <submittedName>
        <fullName evidence="1">Uncharacterized protein</fullName>
    </submittedName>
</protein>
<evidence type="ECO:0000313" key="2">
    <source>
        <dbReference type="Proteomes" id="UP001151529"/>
    </source>
</evidence>
<dbReference type="EMBL" id="JAPFFL010000011">
    <property type="protein sequence ID" value="KAJ6694497.1"/>
    <property type="molecule type" value="Genomic_DNA"/>
</dbReference>
<proteinExistence type="predicted"/>
<dbReference type="Proteomes" id="UP001151529">
    <property type="component" value="Chromosome 13"/>
</dbReference>
<name>A0A9Q0PUC3_SALVM</name>
<comment type="caution">
    <text evidence="1">The sequence shown here is derived from an EMBL/GenBank/DDBJ whole genome shotgun (WGS) entry which is preliminary data.</text>
</comment>
<keyword evidence="2" id="KW-1185">Reference proteome</keyword>
<dbReference type="AlphaFoldDB" id="A0A9Q0PUC3"/>
<accession>A0A9Q0PUC3</accession>
<sequence length="67" mass="7453">MKKKEVITFKNVKKMNSSRKLGLLQILKRGSGSSFYGSPKNYDSIDAGKVTKPEASFKRLMGPSMIV</sequence>
<reference evidence="1" key="2">
    <citation type="journal article" date="2023" name="Int. J. Mol. Sci.">
        <title>De Novo Assembly and Annotation of 11 Diverse Shrub Willow (Salix) Genomes Reveals Novel Gene Organization in Sex-Linked Regions.</title>
        <authorList>
            <person name="Hyden B."/>
            <person name="Feng K."/>
            <person name="Yates T.B."/>
            <person name="Jawdy S."/>
            <person name="Cereghino C."/>
            <person name="Smart L.B."/>
            <person name="Muchero W."/>
        </authorList>
    </citation>
    <scope>NUCLEOTIDE SEQUENCE [LARGE SCALE GENOMIC DNA]</scope>
    <source>
        <tissue evidence="1">Shoot tip</tissue>
    </source>
</reference>
<reference evidence="1" key="1">
    <citation type="submission" date="2022-11" db="EMBL/GenBank/DDBJ databases">
        <authorList>
            <person name="Hyden B.L."/>
            <person name="Feng K."/>
            <person name="Yates T."/>
            <person name="Jawdy S."/>
            <person name="Smart L.B."/>
            <person name="Muchero W."/>
        </authorList>
    </citation>
    <scope>NUCLEOTIDE SEQUENCE</scope>
    <source>
        <tissue evidence="1">Shoot tip</tissue>
    </source>
</reference>